<dbReference type="InterPro" id="IPR020806">
    <property type="entry name" value="PKS_PP-bd"/>
</dbReference>
<evidence type="ECO:0000313" key="6">
    <source>
        <dbReference type="EMBL" id="MBP2115125.1"/>
    </source>
</evidence>
<dbReference type="SMART" id="SM00827">
    <property type="entry name" value="PKS_AT"/>
    <property type="match status" value="1"/>
</dbReference>
<dbReference type="InterPro" id="IPR009081">
    <property type="entry name" value="PP-bd_ACP"/>
</dbReference>
<dbReference type="Pfam" id="PF02801">
    <property type="entry name" value="Ketoacyl-synt_C"/>
    <property type="match status" value="1"/>
</dbReference>
<dbReference type="SUPFAM" id="SSF52151">
    <property type="entry name" value="FabD/lysophospholipase-like"/>
    <property type="match status" value="1"/>
</dbReference>
<feature type="domain" description="Carrier" evidence="4">
    <location>
        <begin position="927"/>
        <end position="1002"/>
    </location>
</feature>
<protein>
    <submittedName>
        <fullName evidence="6">Acyl transferase domain-containing protein</fullName>
    </submittedName>
</protein>
<organism evidence="6 7">
    <name type="scientific">Paenibacillus silagei</name>
    <dbReference type="NCBI Taxonomy" id="1670801"/>
    <lineage>
        <taxon>Bacteria</taxon>
        <taxon>Bacillati</taxon>
        <taxon>Bacillota</taxon>
        <taxon>Bacilli</taxon>
        <taxon>Bacillales</taxon>
        <taxon>Paenibacillaceae</taxon>
        <taxon>Paenibacillus</taxon>
    </lineage>
</organism>
<evidence type="ECO:0000313" key="7">
    <source>
        <dbReference type="Proteomes" id="UP000773462"/>
    </source>
</evidence>
<evidence type="ECO:0000259" key="5">
    <source>
        <dbReference type="PROSITE" id="PS52004"/>
    </source>
</evidence>
<dbReference type="Pfam" id="PF00550">
    <property type="entry name" value="PP-binding"/>
    <property type="match status" value="1"/>
</dbReference>
<name>A0ABS4NYH6_9BACL</name>
<dbReference type="PANTHER" id="PTHR43775">
    <property type="entry name" value="FATTY ACID SYNTHASE"/>
    <property type="match status" value="1"/>
</dbReference>
<keyword evidence="7" id="KW-1185">Reference proteome</keyword>
<dbReference type="SUPFAM" id="SSF53901">
    <property type="entry name" value="Thiolase-like"/>
    <property type="match status" value="1"/>
</dbReference>
<dbReference type="InterPro" id="IPR014031">
    <property type="entry name" value="Ketoacyl_synth_C"/>
</dbReference>
<dbReference type="PROSITE" id="PS00606">
    <property type="entry name" value="KS3_1"/>
    <property type="match status" value="1"/>
</dbReference>
<gene>
    <name evidence="6" type="ORF">J2Z70_005310</name>
</gene>
<dbReference type="PROSITE" id="PS52004">
    <property type="entry name" value="KS3_2"/>
    <property type="match status" value="1"/>
</dbReference>
<dbReference type="RefSeq" id="WP_209878031.1">
    <property type="nucleotide sequence ID" value="NZ_JAGGLV010000023.1"/>
</dbReference>
<dbReference type="InterPro" id="IPR020841">
    <property type="entry name" value="PKS_Beta-ketoAc_synthase_dom"/>
</dbReference>
<dbReference type="PANTHER" id="PTHR43775:SF51">
    <property type="entry name" value="INACTIVE PHENOLPHTHIOCEROL SYNTHESIS POLYKETIDE SYNTHASE TYPE I PKS1-RELATED"/>
    <property type="match status" value="1"/>
</dbReference>
<dbReference type="Pfam" id="PF00109">
    <property type="entry name" value="ketoacyl-synt"/>
    <property type="match status" value="1"/>
</dbReference>
<keyword evidence="2" id="KW-0597">Phosphoprotein</keyword>
<evidence type="ECO:0000256" key="2">
    <source>
        <dbReference type="ARBA" id="ARBA00022553"/>
    </source>
</evidence>
<dbReference type="GO" id="GO:0016740">
    <property type="term" value="F:transferase activity"/>
    <property type="evidence" value="ECO:0007669"/>
    <property type="project" value="UniProtKB-KW"/>
</dbReference>
<dbReference type="Pfam" id="PF00698">
    <property type="entry name" value="Acyl_transf_1"/>
    <property type="match status" value="1"/>
</dbReference>
<feature type="domain" description="Ketosynthase family 3 (KS3)" evidence="5">
    <location>
        <begin position="12"/>
        <end position="439"/>
    </location>
</feature>
<evidence type="ECO:0000256" key="3">
    <source>
        <dbReference type="ARBA" id="ARBA00022679"/>
    </source>
</evidence>
<comment type="caution">
    <text evidence="6">The sequence shown here is derived from an EMBL/GenBank/DDBJ whole genome shotgun (WGS) entry which is preliminary data.</text>
</comment>
<proteinExistence type="predicted"/>
<dbReference type="SUPFAM" id="SSF47336">
    <property type="entry name" value="ACP-like"/>
    <property type="match status" value="1"/>
</dbReference>
<dbReference type="Proteomes" id="UP000773462">
    <property type="component" value="Unassembled WGS sequence"/>
</dbReference>
<dbReference type="Gene3D" id="3.40.366.10">
    <property type="entry name" value="Malonyl-Coenzyme A Acyl Carrier Protein, domain 2"/>
    <property type="match status" value="1"/>
</dbReference>
<dbReference type="SUPFAM" id="SSF55048">
    <property type="entry name" value="Probable ACP-binding domain of malonyl-CoA ACP transacylase"/>
    <property type="match status" value="1"/>
</dbReference>
<dbReference type="EMBL" id="JAGGLV010000023">
    <property type="protein sequence ID" value="MBP2115125.1"/>
    <property type="molecule type" value="Genomic_DNA"/>
</dbReference>
<dbReference type="InterPro" id="IPR016039">
    <property type="entry name" value="Thiolase-like"/>
</dbReference>
<dbReference type="InterPro" id="IPR018201">
    <property type="entry name" value="Ketoacyl_synth_AS"/>
</dbReference>
<reference evidence="6 7" key="1">
    <citation type="submission" date="2021-03" db="EMBL/GenBank/DDBJ databases">
        <title>Genomic Encyclopedia of Type Strains, Phase IV (KMG-IV): sequencing the most valuable type-strain genomes for metagenomic binning, comparative biology and taxonomic classification.</title>
        <authorList>
            <person name="Goeker M."/>
        </authorList>
    </citation>
    <scope>NUCLEOTIDE SEQUENCE [LARGE SCALE GENOMIC DNA]</scope>
    <source>
        <strain evidence="6 7">DSM 101953</strain>
    </source>
</reference>
<dbReference type="Gene3D" id="3.30.70.3290">
    <property type="match status" value="1"/>
</dbReference>
<dbReference type="Gene3D" id="3.30.70.250">
    <property type="entry name" value="Malonyl-CoA ACP transacylase, ACP-binding"/>
    <property type="match status" value="1"/>
</dbReference>
<dbReference type="InterPro" id="IPR016036">
    <property type="entry name" value="Malonyl_transacylase_ACP-bd"/>
</dbReference>
<dbReference type="PROSITE" id="PS50075">
    <property type="entry name" value="CARRIER"/>
    <property type="match status" value="1"/>
</dbReference>
<dbReference type="SMART" id="SM00825">
    <property type="entry name" value="PKS_KS"/>
    <property type="match status" value="1"/>
</dbReference>
<dbReference type="InterPro" id="IPR001227">
    <property type="entry name" value="Ac_transferase_dom_sf"/>
</dbReference>
<dbReference type="InterPro" id="IPR014043">
    <property type="entry name" value="Acyl_transferase_dom"/>
</dbReference>
<dbReference type="Gene3D" id="1.10.1200.10">
    <property type="entry name" value="ACP-like"/>
    <property type="match status" value="1"/>
</dbReference>
<dbReference type="InterPro" id="IPR050091">
    <property type="entry name" value="PKS_NRPS_Biosynth_Enz"/>
</dbReference>
<evidence type="ECO:0000259" key="4">
    <source>
        <dbReference type="PROSITE" id="PS50075"/>
    </source>
</evidence>
<evidence type="ECO:0000256" key="1">
    <source>
        <dbReference type="ARBA" id="ARBA00022450"/>
    </source>
</evidence>
<dbReference type="InterPro" id="IPR014030">
    <property type="entry name" value="Ketoacyl_synth_N"/>
</dbReference>
<dbReference type="Pfam" id="PF16197">
    <property type="entry name" value="KAsynt_C_assoc"/>
    <property type="match status" value="1"/>
</dbReference>
<keyword evidence="3 6" id="KW-0808">Transferase</keyword>
<dbReference type="CDD" id="cd00833">
    <property type="entry name" value="PKS"/>
    <property type="match status" value="1"/>
</dbReference>
<accession>A0ABS4NYH6</accession>
<dbReference type="SMART" id="SM00823">
    <property type="entry name" value="PKS_PP"/>
    <property type="match status" value="1"/>
</dbReference>
<dbReference type="InterPro" id="IPR016035">
    <property type="entry name" value="Acyl_Trfase/lysoPLipase"/>
</dbReference>
<dbReference type="InterPro" id="IPR032821">
    <property type="entry name" value="PKS_assoc"/>
</dbReference>
<dbReference type="InterPro" id="IPR036736">
    <property type="entry name" value="ACP-like_sf"/>
</dbReference>
<sequence length="1011" mass="112604">MEISAQNDDLRDLDIAIIGMDCQVPGADNVMQYWENLCNGTESLTFFTDEELRAAGVPEELLSNPEYRKCGFKINDIEQFDAAFFGFTPREAALMDPQQRILLESSWRLMESAGYQSDQYAGKVGVFVGTGTSKYLLKNIMSSMDLDSTPEIRQIWIGNDVHYASTMISYKLNLKGPSVNVQTACSTSLTAVVLGCQALLNYQCDMAIAGGSSLSLPQDSGYLYIKGEVLAEDGHCRPFDKDCSGSLSGSGVGTVLLKRLEDAVNDRDHIIAVIKGAAFNNDGSAKVGYSAPSIEGERNAIKSAQILSEIDEETITYIETHGTATPMGDPIEVQALTEAFSEATDKLNFCALGAVKANIGHLDSAAGTAGLIKTSLMLQKQKLVPCINYKETNSNIDLQNSPFYVNTRLRDWNPDCGVRRAGVSSFGIGGTNVHVVLEEAIDTRKVESNEEFQLLLLSAKTKTAYEEVAGQLLDFVQNNEDIDYRNILYTMNIGRKRLPYRGGLVCNSREDLIHKLGGSLPAVKSPNENEKEIVFLFPGQGVQYVNMTKQLYDTKPVFRHELDKCFEILQKQLNYDLRQLIFADQADAKGEETLTETRNTQVALFAVEYCLAKTLMHWGITPKALLGHSVGEYVAACLAGVFSLEDGLRLMVMRGRIIQSLPAGEMLYVNMNEQEAQAYINGKVSLALINSENRVVLAGDSAALQEVVEQITEHREYRILHTSHAFHSYMMQGAVEDMLKVLQTVTFNKPMIPIMSNVTGEWLKPEEAMSADYWIQHMLGTVRFKDAALHLAQKNYKYFIEVGPGKTLSVFMQDNLKDYAECLLFQTVRGVKNTMNDNKFLAEFVKKAWISGLTIDFAKYYEDEILFRTPLPTYPFERKRHWIEAGKQKAYEAAGSNGWDRELSADSAVEADTIEYNRPDISVEYEQPDNAIEESIVEILQDIMGITPIGINDNFFELGGHSLMITQVVLRIKELYGIELQLKLFIEAPTVKNVADLVLEELSESLDLDAV</sequence>
<keyword evidence="1" id="KW-0596">Phosphopantetheine</keyword>
<dbReference type="Gene3D" id="3.40.47.10">
    <property type="match status" value="1"/>
</dbReference>